<reference evidence="2 3" key="1">
    <citation type="journal article" date="2019" name="Int. J. Syst. Evol. Microbiol.">
        <title>The Global Catalogue of Microorganisms (GCM) 10K type strain sequencing project: providing services to taxonomists for standard genome sequencing and annotation.</title>
        <authorList>
            <consortium name="The Broad Institute Genomics Platform"/>
            <consortium name="The Broad Institute Genome Sequencing Center for Infectious Disease"/>
            <person name="Wu L."/>
            <person name="Ma J."/>
        </authorList>
    </citation>
    <scope>NUCLEOTIDE SEQUENCE [LARGE SCALE GENOMIC DNA]</scope>
    <source>
        <strain evidence="2 3">JCM 11269</strain>
    </source>
</reference>
<name>A0ABN1ST37_9ACTN</name>
<protein>
    <submittedName>
        <fullName evidence="2">Uncharacterized protein</fullName>
    </submittedName>
</protein>
<organism evidence="2 3">
    <name type="scientific">Streptomyces thermogriseus</name>
    <dbReference type="NCBI Taxonomy" id="75292"/>
    <lineage>
        <taxon>Bacteria</taxon>
        <taxon>Bacillati</taxon>
        <taxon>Actinomycetota</taxon>
        <taxon>Actinomycetes</taxon>
        <taxon>Kitasatosporales</taxon>
        <taxon>Streptomycetaceae</taxon>
        <taxon>Streptomyces</taxon>
    </lineage>
</organism>
<dbReference type="Proteomes" id="UP001501072">
    <property type="component" value="Unassembled WGS sequence"/>
</dbReference>
<dbReference type="EMBL" id="BAAAHU010000003">
    <property type="protein sequence ID" value="GAA1004236.1"/>
    <property type="molecule type" value="Genomic_DNA"/>
</dbReference>
<feature type="compositionally biased region" description="Basic and acidic residues" evidence="1">
    <location>
        <begin position="36"/>
        <end position="60"/>
    </location>
</feature>
<proteinExistence type="predicted"/>
<comment type="caution">
    <text evidence="2">The sequence shown here is derived from an EMBL/GenBank/DDBJ whole genome shotgun (WGS) entry which is preliminary data.</text>
</comment>
<evidence type="ECO:0000313" key="3">
    <source>
        <dbReference type="Proteomes" id="UP001501072"/>
    </source>
</evidence>
<accession>A0ABN1ST37</accession>
<sequence>MGEGQGGPEGTGKDRKGGRGSGGRPVEGPVEAGRGSGREAGDGARGEPFRPGDHPSHAVDKTVVGMPWRKSNERPNVAVRD</sequence>
<evidence type="ECO:0000313" key="2">
    <source>
        <dbReference type="EMBL" id="GAA1004236.1"/>
    </source>
</evidence>
<keyword evidence="3" id="KW-1185">Reference proteome</keyword>
<feature type="compositionally biased region" description="Gly residues" evidence="1">
    <location>
        <begin position="1"/>
        <end position="10"/>
    </location>
</feature>
<evidence type="ECO:0000256" key="1">
    <source>
        <dbReference type="SAM" id="MobiDB-lite"/>
    </source>
</evidence>
<gene>
    <name evidence="2" type="ORF">GCM10009564_05740</name>
</gene>
<feature type="region of interest" description="Disordered" evidence="1">
    <location>
        <begin position="1"/>
        <end position="81"/>
    </location>
</feature>